<evidence type="ECO:0000313" key="10">
    <source>
        <dbReference type="Proteomes" id="UP000623608"/>
    </source>
</evidence>
<dbReference type="GO" id="GO:0006508">
    <property type="term" value="P:proteolysis"/>
    <property type="evidence" value="ECO:0007669"/>
    <property type="project" value="UniProtKB-KW"/>
</dbReference>
<feature type="transmembrane region" description="Helical" evidence="7">
    <location>
        <begin position="785"/>
        <end position="805"/>
    </location>
</feature>
<feature type="transmembrane region" description="Helical" evidence="7">
    <location>
        <begin position="509"/>
        <end position="528"/>
    </location>
</feature>
<feature type="transmembrane region" description="Helical" evidence="7">
    <location>
        <begin position="429"/>
        <end position="450"/>
    </location>
</feature>
<keyword evidence="3" id="KW-0479">Metal-binding</keyword>
<dbReference type="GO" id="GO:0004222">
    <property type="term" value="F:metalloendopeptidase activity"/>
    <property type="evidence" value="ECO:0007669"/>
    <property type="project" value="InterPro"/>
</dbReference>
<dbReference type="Pfam" id="PF01435">
    <property type="entry name" value="Peptidase_M48"/>
    <property type="match status" value="1"/>
</dbReference>
<feature type="transmembrane region" description="Helical" evidence="7">
    <location>
        <begin position="470"/>
        <end position="489"/>
    </location>
</feature>
<keyword evidence="7" id="KW-0472">Membrane</keyword>
<evidence type="ECO:0000256" key="1">
    <source>
        <dbReference type="ARBA" id="ARBA00001947"/>
    </source>
</evidence>
<evidence type="ECO:0000259" key="8">
    <source>
        <dbReference type="Pfam" id="PF01435"/>
    </source>
</evidence>
<gene>
    <name evidence="9" type="ORF">Ate02nite_57980</name>
</gene>
<dbReference type="EMBL" id="BOMY01000038">
    <property type="protein sequence ID" value="GIF23068.1"/>
    <property type="molecule type" value="Genomic_DNA"/>
</dbReference>
<keyword evidence="7" id="KW-1133">Transmembrane helix</keyword>
<evidence type="ECO:0000256" key="5">
    <source>
        <dbReference type="ARBA" id="ARBA00022833"/>
    </source>
</evidence>
<feature type="transmembrane region" description="Helical" evidence="7">
    <location>
        <begin position="627"/>
        <end position="650"/>
    </location>
</feature>
<evidence type="ECO:0000256" key="6">
    <source>
        <dbReference type="ARBA" id="ARBA00023049"/>
    </source>
</evidence>
<comment type="cofactor">
    <cofactor evidence="1">
        <name>Zn(2+)</name>
        <dbReference type="ChEBI" id="CHEBI:29105"/>
    </cofactor>
</comment>
<comment type="caution">
    <text evidence="9">The sequence shown here is derived from an EMBL/GenBank/DDBJ whole genome shotgun (WGS) entry which is preliminary data.</text>
</comment>
<evidence type="ECO:0000256" key="3">
    <source>
        <dbReference type="ARBA" id="ARBA00022723"/>
    </source>
</evidence>
<protein>
    <recommendedName>
        <fullName evidence="8">Peptidase M48 domain-containing protein</fullName>
    </recommendedName>
</protein>
<feature type="transmembrane region" description="Helical" evidence="7">
    <location>
        <begin position="220"/>
        <end position="245"/>
    </location>
</feature>
<feature type="transmembrane region" description="Helical" evidence="7">
    <location>
        <begin position="341"/>
        <end position="361"/>
    </location>
</feature>
<keyword evidence="2" id="KW-0645">Protease</keyword>
<dbReference type="AlphaFoldDB" id="A0A919NRN5"/>
<evidence type="ECO:0000256" key="4">
    <source>
        <dbReference type="ARBA" id="ARBA00022801"/>
    </source>
</evidence>
<accession>A0A919NRN5</accession>
<organism evidence="9 10">
    <name type="scientific">Paractinoplanes tereljensis</name>
    <dbReference type="NCBI Taxonomy" id="571912"/>
    <lineage>
        <taxon>Bacteria</taxon>
        <taxon>Bacillati</taxon>
        <taxon>Actinomycetota</taxon>
        <taxon>Actinomycetes</taxon>
        <taxon>Micromonosporales</taxon>
        <taxon>Micromonosporaceae</taxon>
        <taxon>Paractinoplanes</taxon>
    </lineage>
</organism>
<keyword evidence="5" id="KW-0862">Zinc</keyword>
<dbReference type="InterPro" id="IPR001915">
    <property type="entry name" value="Peptidase_M48"/>
</dbReference>
<feature type="transmembrane region" description="Helical" evidence="7">
    <location>
        <begin position="662"/>
        <end position="688"/>
    </location>
</feature>
<evidence type="ECO:0000256" key="7">
    <source>
        <dbReference type="SAM" id="Phobius"/>
    </source>
</evidence>
<keyword evidence="4" id="KW-0378">Hydrolase</keyword>
<sequence>MRQLRRALGDAAPTTLSTRFLVFFVLILAATVSIYGYLGLRLGTSADSYATDCLADTGLDRLTRIEPAGIPGMIGSTTPVVACVGADMDVVIWSGVAGLLLLGTAAFAAYRLAPRWRRGRAPRALTPKTWRVRLRPLAEYDPEAAAEVERLAHGFGLPAPPDLLTDPLGGSSFVFGSPRRPIFFLAGKTVRERQRDPDRFTAVVLHELAHLKNRDTRPSLLASTAWFSFLAVAVTPYLVLLVVDLATPDPGGWRPAAMAAGRDDLHTTLAILTLVTLVVLTRFAVLRDRELTADATAGAHDDGGALLRHLTAASEPPTRMPVFLRRHPPLSLRRRAAADPWAVPPVSFAQLVMAGAGLSALSQDAGSTAWHALIAAGFDPQPSPRTSLILVTAVAVAVAGPLAALAWLIEATTWRARLRQLVEPTRSPALRLALALGGGMLLGEAGSVSAANASHWGVFDGVGDGNPGTAIASASALVAVVLALCRWSWDNAGAWLPTVRRSLRRVSHLSAVAGVAAVLPLYATWWSMHDEPLAGRVYLWTPGLAEALKFPYVPFPAGQWLQIVYVPLDSVALTPGIALLVVLPLLVTTAGLIRRPVDGTPRWLTDLAPVEFRLPDNRPPIRRAIRAGAAGCVIFLLAGVALALAGRAVLPRAALNTPADTAFLGYLLATATVLAIVVSAGTAAGTVLRRGSGDVVFGSIAALVVACFGAAVTPLLMILARCGPGLSDCGLHQPVRAYLVFLSLSGTALPVKAVAAGMVVAGLAVAADRRSRDTATITPRPPVTLAGIGIALSGTVLAAAALASLSP</sequence>
<keyword evidence="6" id="KW-0482">Metalloprotease</keyword>
<feature type="transmembrane region" description="Helical" evidence="7">
    <location>
        <begin position="695"/>
        <end position="718"/>
    </location>
</feature>
<dbReference type="Proteomes" id="UP000623608">
    <property type="component" value="Unassembled WGS sequence"/>
</dbReference>
<feature type="transmembrane region" description="Helical" evidence="7">
    <location>
        <begin position="265"/>
        <end position="285"/>
    </location>
</feature>
<proteinExistence type="predicted"/>
<feature type="transmembrane region" description="Helical" evidence="7">
    <location>
        <begin position="571"/>
        <end position="593"/>
    </location>
</feature>
<feature type="domain" description="Peptidase M48" evidence="8">
    <location>
        <begin position="145"/>
        <end position="337"/>
    </location>
</feature>
<keyword evidence="7" id="KW-0812">Transmembrane</keyword>
<dbReference type="RefSeq" id="WP_203810980.1">
    <property type="nucleotide sequence ID" value="NZ_BOMY01000038.1"/>
</dbReference>
<dbReference type="Gene3D" id="3.30.2010.10">
    <property type="entry name" value="Metalloproteases ('zincins'), catalytic domain"/>
    <property type="match status" value="1"/>
</dbReference>
<evidence type="ECO:0000256" key="2">
    <source>
        <dbReference type="ARBA" id="ARBA00022670"/>
    </source>
</evidence>
<reference evidence="9" key="1">
    <citation type="submission" date="2021-01" db="EMBL/GenBank/DDBJ databases">
        <title>Whole genome shotgun sequence of Actinoplanes tereljensis NBRC 105297.</title>
        <authorList>
            <person name="Komaki H."/>
            <person name="Tamura T."/>
        </authorList>
    </citation>
    <scope>NUCLEOTIDE SEQUENCE</scope>
    <source>
        <strain evidence="9">NBRC 105297</strain>
    </source>
</reference>
<feature type="transmembrane region" description="Helical" evidence="7">
    <location>
        <begin position="90"/>
        <end position="113"/>
    </location>
</feature>
<evidence type="ECO:0000313" key="9">
    <source>
        <dbReference type="EMBL" id="GIF23068.1"/>
    </source>
</evidence>
<feature type="transmembrane region" description="Helical" evidence="7">
    <location>
        <begin position="738"/>
        <end position="765"/>
    </location>
</feature>
<keyword evidence="10" id="KW-1185">Reference proteome</keyword>
<dbReference type="GO" id="GO:0046872">
    <property type="term" value="F:metal ion binding"/>
    <property type="evidence" value="ECO:0007669"/>
    <property type="project" value="UniProtKB-KW"/>
</dbReference>
<feature type="transmembrane region" description="Helical" evidence="7">
    <location>
        <begin position="388"/>
        <end position="409"/>
    </location>
</feature>
<feature type="transmembrane region" description="Helical" evidence="7">
    <location>
        <begin position="20"/>
        <end position="38"/>
    </location>
</feature>
<name>A0A919NRN5_9ACTN</name>